<dbReference type="GO" id="GO:0033038">
    <property type="term" value="F:bitter taste receptor activity"/>
    <property type="evidence" value="ECO:0007669"/>
    <property type="project" value="InterPro"/>
</dbReference>
<dbReference type="CDD" id="cd13950">
    <property type="entry name" value="7tm_TAS2R"/>
    <property type="match status" value="1"/>
</dbReference>
<dbReference type="AlphaFoldDB" id="A0A6J0USZ7"/>
<evidence type="ECO:0000256" key="6">
    <source>
        <dbReference type="ARBA" id="ARBA00022989"/>
    </source>
</evidence>
<organism evidence="14 15">
    <name type="scientific">Pogona vitticeps</name>
    <name type="common">central bearded dragon</name>
    <dbReference type="NCBI Taxonomy" id="103695"/>
    <lineage>
        <taxon>Eukaryota</taxon>
        <taxon>Metazoa</taxon>
        <taxon>Chordata</taxon>
        <taxon>Craniata</taxon>
        <taxon>Vertebrata</taxon>
        <taxon>Euteleostomi</taxon>
        <taxon>Lepidosauria</taxon>
        <taxon>Squamata</taxon>
        <taxon>Bifurcata</taxon>
        <taxon>Unidentata</taxon>
        <taxon>Episquamata</taxon>
        <taxon>Toxicofera</taxon>
        <taxon>Iguania</taxon>
        <taxon>Acrodonta</taxon>
        <taxon>Agamidae</taxon>
        <taxon>Amphibolurinae</taxon>
        <taxon>Pogona</taxon>
    </lineage>
</organism>
<evidence type="ECO:0000256" key="12">
    <source>
        <dbReference type="RuleBase" id="RU004424"/>
    </source>
</evidence>
<evidence type="ECO:0000256" key="13">
    <source>
        <dbReference type="SAM" id="Phobius"/>
    </source>
</evidence>
<keyword evidence="5 12" id="KW-0812">Transmembrane</keyword>
<evidence type="ECO:0000256" key="4">
    <source>
        <dbReference type="ARBA" id="ARBA00022606"/>
    </source>
</evidence>
<keyword evidence="9 12" id="KW-0675">Receptor</keyword>
<evidence type="ECO:0000256" key="10">
    <source>
        <dbReference type="ARBA" id="ARBA00023224"/>
    </source>
</evidence>
<dbReference type="KEGG" id="pvt:110086905"/>
<comment type="similarity">
    <text evidence="2 11">Belongs to the G-protein coupled receptor T2R family.</text>
</comment>
<dbReference type="Gene3D" id="1.20.1070.10">
    <property type="entry name" value="Rhodopsin 7-helix transmembrane proteins"/>
    <property type="match status" value="1"/>
</dbReference>
<feature type="transmembrane region" description="Helical" evidence="13">
    <location>
        <begin position="123"/>
        <end position="143"/>
    </location>
</feature>
<dbReference type="InParanoid" id="A0A6J0USZ7"/>
<keyword evidence="3 12" id="KW-0919">Taste</keyword>
<dbReference type="SUPFAM" id="SSF81321">
    <property type="entry name" value="Family A G protein-coupled receptor-like"/>
    <property type="match status" value="1"/>
</dbReference>
<keyword evidence="7 12" id="KW-0297">G-protein coupled receptor</keyword>
<evidence type="ECO:0000256" key="5">
    <source>
        <dbReference type="ARBA" id="ARBA00022692"/>
    </source>
</evidence>
<dbReference type="InterPro" id="IPR007960">
    <property type="entry name" value="TAS2R"/>
</dbReference>
<proteinExistence type="inferred from homology"/>
<feature type="transmembrane region" description="Helical" evidence="13">
    <location>
        <begin position="6"/>
        <end position="29"/>
    </location>
</feature>
<dbReference type="GO" id="GO:0016020">
    <property type="term" value="C:membrane"/>
    <property type="evidence" value="ECO:0007669"/>
    <property type="project" value="UniProtKB-SubCell"/>
</dbReference>
<comment type="subcellular location">
    <subcellularLocation>
        <location evidence="1 12">Membrane</location>
        <topology evidence="1 12">Multi-pass membrane protein</topology>
    </subcellularLocation>
</comment>
<name>A0A6J0USZ7_9SAUR</name>
<evidence type="ECO:0000256" key="8">
    <source>
        <dbReference type="ARBA" id="ARBA00023136"/>
    </source>
</evidence>
<feature type="transmembrane region" description="Helical" evidence="13">
    <location>
        <begin position="177"/>
        <end position="203"/>
    </location>
</feature>
<dbReference type="PANTHER" id="PTHR11394">
    <property type="entry name" value="TASTE RECEPTOR TYPE 2"/>
    <property type="match status" value="1"/>
</dbReference>
<dbReference type="Pfam" id="PF05296">
    <property type="entry name" value="TAS2R"/>
    <property type="match status" value="1"/>
</dbReference>
<keyword evidence="14" id="KW-1185">Reference proteome</keyword>
<evidence type="ECO:0000256" key="9">
    <source>
        <dbReference type="ARBA" id="ARBA00023170"/>
    </source>
</evidence>
<keyword evidence="4 12" id="KW-0716">Sensory transduction</keyword>
<keyword evidence="8 12" id="KW-0472">Membrane</keyword>
<dbReference type="RefSeq" id="XP_020663821.2">
    <property type="nucleotide sequence ID" value="XM_020808162.2"/>
</dbReference>
<evidence type="ECO:0000256" key="7">
    <source>
        <dbReference type="ARBA" id="ARBA00023040"/>
    </source>
</evidence>
<feature type="transmembrane region" description="Helical" evidence="13">
    <location>
        <begin position="259"/>
        <end position="282"/>
    </location>
</feature>
<dbReference type="GeneID" id="110086905"/>
<protein>
    <recommendedName>
        <fullName evidence="12">Taste receptor type 2</fullName>
    </recommendedName>
</protein>
<evidence type="ECO:0000313" key="14">
    <source>
        <dbReference type="Proteomes" id="UP001652642"/>
    </source>
</evidence>
<accession>A0A6J0USZ7</accession>
<evidence type="ECO:0000256" key="11">
    <source>
        <dbReference type="RuleBase" id="RU004423"/>
    </source>
</evidence>
<evidence type="ECO:0000256" key="2">
    <source>
        <dbReference type="ARBA" id="ARBA00007376"/>
    </source>
</evidence>
<keyword evidence="6 13" id="KW-1133">Transmembrane helix</keyword>
<evidence type="ECO:0000313" key="15">
    <source>
        <dbReference type="RefSeq" id="XP_020663821.2"/>
    </source>
</evidence>
<dbReference type="OrthoDB" id="8876749at2759"/>
<feature type="transmembrane region" description="Helical" evidence="13">
    <location>
        <begin position="80"/>
        <end position="102"/>
    </location>
</feature>
<sequence>MLIHRIFQVVTVIDCVVGMMASGFIVSVGSTDWMRRRKLPACDRILICLCSSRLLLQGTILHATLFPELTQWNVVRGHSVLLVLASTACLWFAACLSVFYCLKIATFTQPCFLLMKLRISAMVPQLLLGSALISLVSSLPFLWVDYSSHLCNSTRSHLKNISFESPTGNNISYFKGFVMYVTWAVVPLLFFIASSTLLIASLWKHIKQMRQNATGFKDSKTEAHITAIKSLISFLMLYICSFIAEILLGIPSCQAMSRWKHNICSLLIAVCPSVHSILLVLLNVRLKLAVKSILLYMKCHRKQDSAEALWQERKSMSSS</sequence>
<dbReference type="Proteomes" id="UP001652642">
    <property type="component" value="Chromosome 3"/>
</dbReference>
<keyword evidence="10 12" id="KW-0807">Transducer</keyword>
<evidence type="ECO:0000256" key="1">
    <source>
        <dbReference type="ARBA" id="ARBA00004141"/>
    </source>
</evidence>
<feature type="transmembrane region" description="Helical" evidence="13">
    <location>
        <begin position="224"/>
        <end position="247"/>
    </location>
</feature>
<reference evidence="15" key="1">
    <citation type="submission" date="2025-08" db="UniProtKB">
        <authorList>
            <consortium name="RefSeq"/>
        </authorList>
    </citation>
    <scope>IDENTIFICATION</scope>
</reference>
<gene>
    <name evidence="15" type="primary">LOC110086905</name>
</gene>
<evidence type="ECO:0000256" key="3">
    <source>
        <dbReference type="ARBA" id="ARBA00022480"/>
    </source>
</evidence>
<dbReference type="PANTHER" id="PTHR11394:SF47">
    <property type="entry name" value="TASTE RECEPTOR TYPE 2 MEMBER 40"/>
    <property type="match status" value="1"/>
</dbReference>
<dbReference type="GO" id="GO:0004930">
    <property type="term" value="F:G protein-coupled receptor activity"/>
    <property type="evidence" value="ECO:0007669"/>
    <property type="project" value="UniProtKB-KW"/>
</dbReference>